<dbReference type="PANTHER" id="PTHR31183:SF1">
    <property type="entry name" value="CILIA- AND FLAGELLA-ASSOCIATED PROTEIN 53"/>
    <property type="match status" value="1"/>
</dbReference>
<dbReference type="AlphaFoldDB" id="A0A817ZFL3"/>
<organism evidence="6 7">
    <name type="scientific">Rotaria socialis</name>
    <dbReference type="NCBI Taxonomy" id="392032"/>
    <lineage>
        <taxon>Eukaryota</taxon>
        <taxon>Metazoa</taxon>
        <taxon>Spiralia</taxon>
        <taxon>Gnathifera</taxon>
        <taxon>Rotifera</taxon>
        <taxon>Eurotatoria</taxon>
        <taxon>Bdelloidea</taxon>
        <taxon>Philodinida</taxon>
        <taxon>Philodinidae</taxon>
        <taxon>Rotaria</taxon>
    </lineage>
</organism>
<keyword evidence="4" id="KW-0175">Coiled coil</keyword>
<reference evidence="6" key="1">
    <citation type="submission" date="2021-02" db="EMBL/GenBank/DDBJ databases">
        <authorList>
            <person name="Nowell W R."/>
        </authorList>
    </citation>
    <scope>NUCLEOTIDE SEQUENCE</scope>
</reference>
<evidence type="ECO:0000313" key="7">
    <source>
        <dbReference type="Proteomes" id="UP000663825"/>
    </source>
</evidence>
<dbReference type="InterPro" id="IPR043596">
    <property type="entry name" value="CFAP53/TCHP"/>
</dbReference>
<protein>
    <recommendedName>
        <fullName evidence="8">Trichohyalin-plectin-homology domain-containing protein</fullName>
    </recommendedName>
</protein>
<accession>A0A817ZFL3</accession>
<dbReference type="Proteomes" id="UP000663825">
    <property type="component" value="Unassembled WGS sequence"/>
</dbReference>
<proteinExistence type="predicted"/>
<evidence type="ECO:0000256" key="5">
    <source>
        <dbReference type="SAM" id="MobiDB-lite"/>
    </source>
</evidence>
<dbReference type="PANTHER" id="PTHR31183">
    <property type="entry name" value="TRICHOPLEIN KERATIN FILAMENT-BINDING PROTEIN FAMILY MEMBER"/>
    <property type="match status" value="1"/>
</dbReference>
<keyword evidence="2" id="KW-0969">Cilium</keyword>
<feature type="coiled-coil region" evidence="4">
    <location>
        <begin position="263"/>
        <end position="290"/>
    </location>
</feature>
<evidence type="ECO:0008006" key="8">
    <source>
        <dbReference type="Google" id="ProtNLM"/>
    </source>
</evidence>
<evidence type="ECO:0000256" key="2">
    <source>
        <dbReference type="ARBA" id="ARBA00023069"/>
    </source>
</evidence>
<feature type="region of interest" description="Disordered" evidence="5">
    <location>
        <begin position="448"/>
        <end position="468"/>
    </location>
</feature>
<evidence type="ECO:0000256" key="3">
    <source>
        <dbReference type="ARBA" id="ARBA00023273"/>
    </source>
</evidence>
<sequence length="697" mass="83944">MAATLYPPLRIRDIPGPQPGQFGVLEKAYRPHKNLVAQNRELEAIRETRDKQNREAKTELNKIQFDELSSTKAFHAEVRREVERRLNHTDHKLEERRERLRDLLATEEAQFLAETASSQESLSERIGKMRQKAKRIREEKESEHARLVQEKYDQRFRRDCAELRELQSKELDYELGNEHLWQMKEKFDRKKDHQAEEEFWTKLWYDDIAKKKEREDRDAQEAKAKSESMSKIIREQMQAIDADRGLQKSKRKEYSEAAWAQFRAQKDEQAAEFQEKLQKESEHARLVQEKYDQRFRRDCAELRELQSKELDYELGNEHLWQMKEKFDRKKDHQAEEEFWTKLWYDDIAKKKEREDRDAQEAKAKSESMSKIIREQMQAIDADRGLQKSKRKEYSEAAWAQFRAQKDEQAAEFQEKLRKQEEQKRILDTVLTTKQKIQLRKAEQEKALDDKLAEETQHATLSDDMERRQRKYELRDENQRYRAYLEQRKLDEQRQQIELDRFLQIEADRQNAMRAGKLRAEQDKRNKLLQEVIVGRQQQLNERNERKAQENSEHQWQVDNMKTISEQVKLEDADREARNRTKRLAYRSDLMGQMSYEQRKKQEEEYEIRREQAEGMQAEIEYQKRLNFELQQTGVAYPHPIRQWYSAKTGTFYRPEKPAMFDDDNPANGNENLSIVPRRNTTAPEQTRSNLPVPIVYH</sequence>
<dbReference type="GO" id="GO:0005929">
    <property type="term" value="C:cilium"/>
    <property type="evidence" value="ECO:0007669"/>
    <property type="project" value="UniProtKB-SubCell"/>
</dbReference>
<evidence type="ECO:0000256" key="4">
    <source>
        <dbReference type="SAM" id="Coils"/>
    </source>
</evidence>
<feature type="coiled-coil region" evidence="4">
    <location>
        <begin position="35"/>
        <end position="150"/>
    </location>
</feature>
<name>A0A817ZFL3_9BILA</name>
<comment type="subcellular location">
    <subcellularLocation>
        <location evidence="1">Cell projection</location>
        <location evidence="1">Cilium</location>
    </subcellularLocation>
</comment>
<gene>
    <name evidence="6" type="ORF">TIS948_LOCUS26976</name>
</gene>
<keyword evidence="3" id="KW-0966">Cell projection</keyword>
<evidence type="ECO:0000313" key="6">
    <source>
        <dbReference type="EMBL" id="CAF3392531.1"/>
    </source>
</evidence>
<dbReference type="OrthoDB" id="75950at2759"/>
<comment type="caution">
    <text evidence="6">The sequence shown here is derived from an EMBL/GenBank/DDBJ whole genome shotgun (WGS) entry which is preliminary data.</text>
</comment>
<dbReference type="EMBL" id="CAJNXB010004787">
    <property type="protein sequence ID" value="CAF3392531.1"/>
    <property type="molecule type" value="Genomic_DNA"/>
</dbReference>
<evidence type="ECO:0000256" key="1">
    <source>
        <dbReference type="ARBA" id="ARBA00004138"/>
    </source>
</evidence>